<evidence type="ECO:0000313" key="2">
    <source>
        <dbReference type="EMBL" id="KAG5161973.1"/>
    </source>
</evidence>
<evidence type="ECO:0000256" key="1">
    <source>
        <dbReference type="SAM" id="Phobius"/>
    </source>
</evidence>
<accession>A0A8H8CDV7</accession>
<protein>
    <submittedName>
        <fullName evidence="2">Uncharacterized protein</fullName>
    </submittedName>
</protein>
<feature type="transmembrane region" description="Helical" evidence="1">
    <location>
        <begin position="25"/>
        <end position="45"/>
    </location>
</feature>
<organism evidence="2">
    <name type="scientific">Psilocybe cubensis</name>
    <name type="common">Psychedelic mushroom</name>
    <name type="synonym">Stropharia cubensis</name>
    <dbReference type="NCBI Taxonomy" id="181762"/>
    <lineage>
        <taxon>Eukaryota</taxon>
        <taxon>Fungi</taxon>
        <taxon>Dikarya</taxon>
        <taxon>Basidiomycota</taxon>
        <taxon>Agaricomycotina</taxon>
        <taxon>Agaricomycetes</taxon>
        <taxon>Agaricomycetidae</taxon>
        <taxon>Agaricales</taxon>
        <taxon>Agaricineae</taxon>
        <taxon>Strophariaceae</taxon>
        <taxon>Psilocybe</taxon>
    </lineage>
</organism>
<feature type="transmembrane region" description="Helical" evidence="1">
    <location>
        <begin position="268"/>
        <end position="290"/>
    </location>
</feature>
<sequence>MSISDMPTPAIEEDYIISGNLNGPMLYNSLMGVYTVVYGSTIYVYMSRAASNTRRCIVLTTISVLYLLALCNLILNWYFLDQSLVKDGDTRDTTFASMLSTPLWFNAMFAFLQNMSIVISDGLLIWRCYYVWGRCIKVTSILCLLLVTEFILSVTDTVFYGLSSTYSSISNAALSENILIALTFISMGTTVSTTTLIGYKIHTTSFPSTSPLPFKSARKPIYTRYARIVSTIAESSAVYSLVVVLYAVTVVVPAFYSITSVFTEVSYYIQAVLLIIPGLATTIMVLRLALNSTSSADASDTITHISEINFDHSEQDTIGYSDYNSSGASSSNRCTSNILDPITFSQSACTGSFDRHAHSFDVARQDEDAHDSEVASQSWL</sequence>
<dbReference type="AlphaFoldDB" id="A0A8H8CDV7"/>
<feature type="transmembrane region" description="Helical" evidence="1">
    <location>
        <begin position="178"/>
        <end position="199"/>
    </location>
</feature>
<dbReference type="EMBL" id="JAFIQS010000022">
    <property type="protein sequence ID" value="KAG5161973.1"/>
    <property type="molecule type" value="Genomic_DNA"/>
</dbReference>
<feature type="transmembrane region" description="Helical" evidence="1">
    <location>
        <begin position="57"/>
        <end position="79"/>
    </location>
</feature>
<proteinExistence type="predicted"/>
<feature type="transmembrane region" description="Helical" evidence="1">
    <location>
        <begin position="103"/>
        <end position="126"/>
    </location>
</feature>
<dbReference type="OrthoDB" id="2873242at2759"/>
<comment type="caution">
    <text evidence="2">The sequence shown here is derived from an EMBL/GenBank/DDBJ whole genome shotgun (WGS) entry which is preliminary data.</text>
</comment>
<gene>
    <name evidence="2" type="ORF">JR316_013107</name>
</gene>
<name>A0A8H8CDV7_PSICU</name>
<keyword evidence="1" id="KW-0812">Transmembrane</keyword>
<keyword evidence="1" id="KW-0472">Membrane</keyword>
<feature type="transmembrane region" description="Helical" evidence="1">
    <location>
        <begin position="138"/>
        <end position="162"/>
    </location>
</feature>
<keyword evidence="1" id="KW-1133">Transmembrane helix</keyword>
<reference evidence="2" key="1">
    <citation type="submission" date="2021-02" db="EMBL/GenBank/DDBJ databases">
        <title>Psilocybe cubensis genome.</title>
        <authorList>
            <person name="Mckernan K.J."/>
            <person name="Crawford S."/>
            <person name="Trippe A."/>
            <person name="Kane L.T."/>
            <person name="Mclaughlin S."/>
        </authorList>
    </citation>
    <scope>NUCLEOTIDE SEQUENCE [LARGE SCALE GENOMIC DNA]</scope>
    <source>
        <strain evidence="2">MGC-MH-2018</strain>
    </source>
</reference>
<feature type="transmembrane region" description="Helical" evidence="1">
    <location>
        <begin position="237"/>
        <end position="256"/>
    </location>
</feature>